<dbReference type="Proteomes" id="UP000231179">
    <property type="component" value="Chromosome"/>
</dbReference>
<dbReference type="Gene3D" id="3.40.50.300">
    <property type="entry name" value="P-loop containing nucleotide triphosphate hydrolases"/>
    <property type="match status" value="1"/>
</dbReference>
<protein>
    <submittedName>
        <fullName evidence="5">ABC transporter ATP-binding protein</fullName>
    </submittedName>
</protein>
<dbReference type="Pfam" id="PF00005">
    <property type="entry name" value="ABC_tran"/>
    <property type="match status" value="1"/>
</dbReference>
<dbReference type="InterPro" id="IPR003439">
    <property type="entry name" value="ABC_transporter-like_ATP-bd"/>
</dbReference>
<evidence type="ECO:0000256" key="1">
    <source>
        <dbReference type="ARBA" id="ARBA00022448"/>
    </source>
</evidence>
<evidence type="ECO:0000313" key="6">
    <source>
        <dbReference type="Proteomes" id="UP000231179"/>
    </source>
</evidence>
<dbReference type="SMART" id="SM00382">
    <property type="entry name" value="AAA"/>
    <property type="match status" value="1"/>
</dbReference>
<reference evidence="5 6" key="1">
    <citation type="submission" date="2017-11" db="EMBL/GenBank/DDBJ databases">
        <title>Complete genome sequence of Spiroplasma clarkii CN-5 (DSM 19994).</title>
        <authorList>
            <person name="Tsai Y.-M."/>
            <person name="Chang A."/>
            <person name="Lo W.-S."/>
            <person name="Kuo C.-H."/>
        </authorList>
    </citation>
    <scope>NUCLEOTIDE SEQUENCE [LARGE SCALE GENOMIC DNA]</scope>
    <source>
        <strain evidence="5 6">CN-5</strain>
    </source>
</reference>
<dbReference type="InterPro" id="IPR051782">
    <property type="entry name" value="ABC_Transporter_VariousFunc"/>
</dbReference>
<sequence>MLEILKVTKLFPSKKSDIENQKVLSKDQKGVLNFSIAIKPGDIYGLVGDNGAGKSTLIKAVFGEYKRDGGTVEIDKNSIYTGDNLQRISYFPDQSVFPKDLSLKEFCLMDSELAGMKPKVALEKFANLLASLDLGDNMNKKFRELSAGMQKKALLAVTLVTDPQYIFLDEPTANLDVQSRIEFINIIMKLAEKGIGILITSHIIDELQESINKLTIIENGVQVYNNAFDNKTQRVADIYKKVTTGKSVNAQDIVDYIYN</sequence>
<gene>
    <name evidence="5" type="ORF">SCLAR_v1c01760</name>
</gene>
<keyword evidence="1" id="KW-0813">Transport</keyword>
<dbReference type="InterPro" id="IPR003593">
    <property type="entry name" value="AAA+_ATPase"/>
</dbReference>
<dbReference type="GO" id="GO:0016887">
    <property type="term" value="F:ATP hydrolysis activity"/>
    <property type="evidence" value="ECO:0007669"/>
    <property type="project" value="InterPro"/>
</dbReference>
<evidence type="ECO:0000313" key="5">
    <source>
        <dbReference type="EMBL" id="ATX70507.1"/>
    </source>
</evidence>
<dbReference type="EMBL" id="CP024870">
    <property type="protein sequence ID" value="ATX70507.1"/>
    <property type="molecule type" value="Genomic_DNA"/>
</dbReference>
<organism evidence="5 6">
    <name type="scientific">Spiroplasma clarkii</name>
    <dbReference type="NCBI Taxonomy" id="2139"/>
    <lineage>
        <taxon>Bacteria</taxon>
        <taxon>Bacillati</taxon>
        <taxon>Mycoplasmatota</taxon>
        <taxon>Mollicutes</taxon>
        <taxon>Entomoplasmatales</taxon>
        <taxon>Spiroplasmataceae</taxon>
        <taxon>Spiroplasma</taxon>
    </lineage>
</organism>
<dbReference type="KEGG" id="scla:SCLARK_00317"/>
<evidence type="ECO:0000256" key="3">
    <source>
        <dbReference type="ARBA" id="ARBA00022840"/>
    </source>
</evidence>
<keyword evidence="3 5" id="KW-0067">ATP-binding</keyword>
<dbReference type="PANTHER" id="PTHR42939:SF1">
    <property type="entry name" value="ABC TRANSPORTER ATP-BINDING PROTEIN ALBC-RELATED"/>
    <property type="match status" value="1"/>
</dbReference>
<dbReference type="SUPFAM" id="SSF52540">
    <property type="entry name" value="P-loop containing nucleoside triphosphate hydrolases"/>
    <property type="match status" value="1"/>
</dbReference>
<keyword evidence="2" id="KW-0547">Nucleotide-binding</keyword>
<dbReference type="PANTHER" id="PTHR42939">
    <property type="entry name" value="ABC TRANSPORTER ATP-BINDING PROTEIN ALBC-RELATED"/>
    <property type="match status" value="1"/>
</dbReference>
<keyword evidence="6" id="KW-1185">Reference proteome</keyword>
<dbReference type="PROSITE" id="PS00211">
    <property type="entry name" value="ABC_TRANSPORTER_1"/>
    <property type="match status" value="1"/>
</dbReference>
<dbReference type="InterPro" id="IPR017871">
    <property type="entry name" value="ABC_transporter-like_CS"/>
</dbReference>
<name>A0A1Y0KZC3_9MOLU</name>
<dbReference type="AlphaFoldDB" id="A0A1Y0KZC3"/>
<evidence type="ECO:0000259" key="4">
    <source>
        <dbReference type="PROSITE" id="PS50893"/>
    </source>
</evidence>
<dbReference type="OrthoDB" id="9779029at2"/>
<dbReference type="CDD" id="cd03230">
    <property type="entry name" value="ABC_DR_subfamily_A"/>
    <property type="match status" value="1"/>
</dbReference>
<dbReference type="InterPro" id="IPR027417">
    <property type="entry name" value="P-loop_NTPase"/>
</dbReference>
<evidence type="ECO:0000256" key="2">
    <source>
        <dbReference type="ARBA" id="ARBA00022741"/>
    </source>
</evidence>
<dbReference type="PROSITE" id="PS50893">
    <property type="entry name" value="ABC_TRANSPORTER_2"/>
    <property type="match status" value="1"/>
</dbReference>
<dbReference type="RefSeq" id="WP_100254071.1">
    <property type="nucleotide sequence ID" value="NZ_CP015819.1"/>
</dbReference>
<dbReference type="GO" id="GO:0005524">
    <property type="term" value="F:ATP binding"/>
    <property type="evidence" value="ECO:0007669"/>
    <property type="project" value="UniProtKB-KW"/>
</dbReference>
<proteinExistence type="predicted"/>
<feature type="domain" description="ABC transporter" evidence="4">
    <location>
        <begin position="5"/>
        <end position="244"/>
    </location>
</feature>
<accession>A0A1Y0KZC3</accession>